<sequence length="111" mass="12840">MEAFSKAAKLVEGRKLGGFAINNFFKILKLIVYTVWYYHLKKSHPRGPSMSTQGLGSIFVAGCWVWQSRAESQKKMENKNEKKDLEIIDYKIETCDQEIESLRPERVQAEP</sequence>
<keyword evidence="2" id="KW-1185">Reference proteome</keyword>
<evidence type="ECO:0000313" key="2">
    <source>
        <dbReference type="Proteomes" id="UP001164250"/>
    </source>
</evidence>
<evidence type="ECO:0000313" key="1">
    <source>
        <dbReference type="EMBL" id="KAJ0090638.1"/>
    </source>
</evidence>
<organism evidence="1 2">
    <name type="scientific">Pistacia atlantica</name>
    <dbReference type="NCBI Taxonomy" id="434234"/>
    <lineage>
        <taxon>Eukaryota</taxon>
        <taxon>Viridiplantae</taxon>
        <taxon>Streptophyta</taxon>
        <taxon>Embryophyta</taxon>
        <taxon>Tracheophyta</taxon>
        <taxon>Spermatophyta</taxon>
        <taxon>Magnoliopsida</taxon>
        <taxon>eudicotyledons</taxon>
        <taxon>Gunneridae</taxon>
        <taxon>Pentapetalae</taxon>
        <taxon>rosids</taxon>
        <taxon>malvids</taxon>
        <taxon>Sapindales</taxon>
        <taxon>Anacardiaceae</taxon>
        <taxon>Pistacia</taxon>
    </lineage>
</organism>
<dbReference type="Proteomes" id="UP001164250">
    <property type="component" value="Chromosome 8"/>
</dbReference>
<accession>A0ACC1AVL6</accession>
<gene>
    <name evidence="1" type="ORF">Patl1_14401</name>
</gene>
<reference evidence="2" key="1">
    <citation type="journal article" date="2023" name="G3 (Bethesda)">
        <title>Genome assembly and association tests identify interacting loci associated with vigor, precocity, and sex in interspecific pistachio rootstocks.</title>
        <authorList>
            <person name="Palmer W."/>
            <person name="Jacygrad E."/>
            <person name="Sagayaradj S."/>
            <person name="Cavanaugh K."/>
            <person name="Han R."/>
            <person name="Bertier L."/>
            <person name="Beede B."/>
            <person name="Kafkas S."/>
            <person name="Golino D."/>
            <person name="Preece J."/>
            <person name="Michelmore R."/>
        </authorList>
    </citation>
    <scope>NUCLEOTIDE SEQUENCE [LARGE SCALE GENOMIC DNA]</scope>
</reference>
<protein>
    <submittedName>
        <fullName evidence="1">Uncharacterized protein</fullName>
    </submittedName>
</protein>
<name>A0ACC1AVL6_9ROSI</name>
<proteinExistence type="predicted"/>
<dbReference type="EMBL" id="CM047904">
    <property type="protein sequence ID" value="KAJ0090638.1"/>
    <property type="molecule type" value="Genomic_DNA"/>
</dbReference>
<comment type="caution">
    <text evidence="1">The sequence shown here is derived from an EMBL/GenBank/DDBJ whole genome shotgun (WGS) entry which is preliminary data.</text>
</comment>